<keyword evidence="2" id="KW-1185">Reference proteome</keyword>
<dbReference type="Proteomes" id="UP000549250">
    <property type="component" value="Unassembled WGS sequence"/>
</dbReference>
<name>A0A839T5V4_AZOMA</name>
<accession>A0A839T5V4</accession>
<evidence type="ECO:0000313" key="1">
    <source>
        <dbReference type="EMBL" id="MBB3104897.1"/>
    </source>
</evidence>
<proteinExistence type="predicted"/>
<sequence length="52" mass="5730">MTINSCGRKPAWGCSGFQSLKPESDEKPLPVSASRGFFSISKTTRSFFRDSV</sequence>
<protein>
    <submittedName>
        <fullName evidence="1">Uncharacterized protein</fullName>
    </submittedName>
</protein>
<gene>
    <name evidence="1" type="ORF">FHR87_003325</name>
</gene>
<evidence type="ECO:0000313" key="2">
    <source>
        <dbReference type="Proteomes" id="UP000549250"/>
    </source>
</evidence>
<dbReference type="EMBL" id="JACHXI010000021">
    <property type="protein sequence ID" value="MBB3104897.1"/>
    <property type="molecule type" value="Genomic_DNA"/>
</dbReference>
<dbReference type="AlphaFoldDB" id="A0A839T5V4"/>
<reference evidence="1 2" key="1">
    <citation type="submission" date="2020-08" db="EMBL/GenBank/DDBJ databases">
        <title>Genomic Encyclopedia of Type Strains, Phase III (KMG-III): the genomes of soil and plant-associated and newly described type strains.</title>
        <authorList>
            <person name="Whitman W."/>
        </authorList>
    </citation>
    <scope>NUCLEOTIDE SEQUENCE [LARGE SCALE GENOMIC DNA]</scope>
    <source>
        <strain evidence="1 2">CECT 4462</strain>
    </source>
</reference>
<comment type="caution">
    <text evidence="1">The sequence shown here is derived from an EMBL/GenBank/DDBJ whole genome shotgun (WGS) entry which is preliminary data.</text>
</comment>
<organism evidence="1 2">
    <name type="scientific">Azomonas macrocytogenes</name>
    <name type="common">Azotobacter macrocytogenes</name>
    <dbReference type="NCBI Taxonomy" id="69962"/>
    <lineage>
        <taxon>Bacteria</taxon>
        <taxon>Pseudomonadati</taxon>
        <taxon>Pseudomonadota</taxon>
        <taxon>Gammaproteobacteria</taxon>
        <taxon>Pseudomonadales</taxon>
        <taxon>Pseudomonadaceae</taxon>
        <taxon>Azomonas</taxon>
    </lineage>
</organism>